<organism evidence="2 3">
    <name type="scientific">Ammoniphilus resinae</name>
    <dbReference type="NCBI Taxonomy" id="861532"/>
    <lineage>
        <taxon>Bacteria</taxon>
        <taxon>Bacillati</taxon>
        <taxon>Bacillota</taxon>
        <taxon>Bacilli</taxon>
        <taxon>Bacillales</taxon>
        <taxon>Paenibacillaceae</taxon>
        <taxon>Aneurinibacillus group</taxon>
        <taxon>Ammoniphilus</taxon>
    </lineage>
</organism>
<feature type="domain" description="Na+-translocating membrane potential-generating system MpsC" evidence="1">
    <location>
        <begin position="13"/>
        <end position="115"/>
    </location>
</feature>
<evidence type="ECO:0000313" key="2">
    <source>
        <dbReference type="EMBL" id="MBP1935085.1"/>
    </source>
</evidence>
<name>A0ABS4GXT9_9BACL</name>
<comment type="caution">
    <text evidence="2">The sequence shown here is derived from an EMBL/GenBank/DDBJ whole genome shotgun (WGS) entry which is preliminary data.</text>
</comment>
<gene>
    <name evidence="2" type="ORF">J2Z37_005122</name>
</gene>
<evidence type="ECO:0000313" key="3">
    <source>
        <dbReference type="Proteomes" id="UP001519343"/>
    </source>
</evidence>
<proteinExistence type="predicted"/>
<sequence length="232" mass="27201">MSDSTPIQQRLMDISSLVSKLIRKNFGRGPDSCHAFAKHHFLVFYLRGFLSPMEVILFEHGKLDHLKFSRNIVMKSVLENLKGVLEHEFELNVQSFYHDWKFEKNTGMITVVFEKDMSTSEEKIGLFPEYSLLIDEFERISAQVQKKPKRTEAYQITPKLYLVKRMGILTPIEKALIAKGYQQILLDTLSDLENSYFRLDSRFVNLFKQPIADIFVDWDLKEEHSITCLMLR</sequence>
<accession>A0ABS4GXT9</accession>
<dbReference type="RefSeq" id="WP_209813044.1">
    <property type="nucleotide sequence ID" value="NZ_JAGGKT010000039.1"/>
</dbReference>
<dbReference type="InterPro" id="IPR018745">
    <property type="entry name" value="MpsC"/>
</dbReference>
<reference evidence="2 3" key="1">
    <citation type="submission" date="2021-03" db="EMBL/GenBank/DDBJ databases">
        <title>Genomic Encyclopedia of Type Strains, Phase IV (KMG-IV): sequencing the most valuable type-strain genomes for metagenomic binning, comparative biology and taxonomic classification.</title>
        <authorList>
            <person name="Goeker M."/>
        </authorList>
    </citation>
    <scope>NUCLEOTIDE SEQUENCE [LARGE SCALE GENOMIC DNA]</scope>
    <source>
        <strain evidence="2 3">DSM 24738</strain>
    </source>
</reference>
<protein>
    <submittedName>
        <fullName evidence="2">Uncharacterized protein YbcI</fullName>
    </submittedName>
</protein>
<dbReference type="EMBL" id="JAGGKT010000039">
    <property type="protein sequence ID" value="MBP1935085.1"/>
    <property type="molecule type" value="Genomic_DNA"/>
</dbReference>
<keyword evidence="3" id="KW-1185">Reference proteome</keyword>
<evidence type="ECO:0000259" key="1">
    <source>
        <dbReference type="Pfam" id="PF10057"/>
    </source>
</evidence>
<dbReference type="Pfam" id="PF10057">
    <property type="entry name" value="MpsC"/>
    <property type="match status" value="1"/>
</dbReference>
<dbReference type="Proteomes" id="UP001519343">
    <property type="component" value="Unassembled WGS sequence"/>
</dbReference>